<gene>
    <name evidence="4" type="ORF">NCTC13159_02380</name>
    <name evidence="3" type="ORF">RO07_09375</name>
</gene>
<keyword evidence="5" id="KW-1185">Reference proteome</keyword>
<dbReference type="AlphaFoldDB" id="A0AAJ5D0P1"/>
<evidence type="ECO:0000313" key="3">
    <source>
        <dbReference type="EMBL" id="AJC20630.1"/>
    </source>
</evidence>
<dbReference type="SUPFAM" id="SSF54523">
    <property type="entry name" value="Pili subunits"/>
    <property type="match status" value="2"/>
</dbReference>
<evidence type="ECO:0000313" key="5">
    <source>
        <dbReference type="Proteomes" id="UP000035086"/>
    </source>
</evidence>
<dbReference type="Proteomes" id="UP000035086">
    <property type="component" value="Chromosome"/>
</dbReference>
<reference evidence="5" key="1">
    <citation type="submission" date="2014-12" db="EMBL/GenBank/DDBJ databases">
        <title>Complete Genome Sequencing of Pandoraea pulmonicola DSM 16583.</title>
        <authorList>
            <person name="Chan K.-G."/>
        </authorList>
    </citation>
    <scope>NUCLEOTIDE SEQUENCE [LARGE SCALE GENOMIC DNA]</scope>
    <source>
        <strain evidence="5">DSM 16583</strain>
    </source>
</reference>
<keyword evidence="1" id="KW-0812">Transmembrane</keyword>
<reference evidence="3" key="2">
    <citation type="submission" date="2016-11" db="EMBL/GenBank/DDBJ databases">
        <title>Complete Genome Sequencing of Pandoraea pulmonicola DSM 16583.</title>
        <authorList>
            <person name="Chan K.-G."/>
        </authorList>
    </citation>
    <scope>NUCLEOTIDE SEQUENCE</scope>
    <source>
        <strain evidence="3">DSM 16583</strain>
    </source>
</reference>
<keyword evidence="1" id="KW-0472">Membrane</keyword>
<keyword evidence="1" id="KW-1133">Transmembrane helix</keyword>
<name>A0AAJ5D0P1_PANPU</name>
<dbReference type="InterPro" id="IPR012902">
    <property type="entry name" value="N_methyl_site"/>
</dbReference>
<organism evidence="4 6">
    <name type="scientific">Pandoraea pulmonicola</name>
    <dbReference type="NCBI Taxonomy" id="93221"/>
    <lineage>
        <taxon>Bacteria</taxon>
        <taxon>Pseudomonadati</taxon>
        <taxon>Pseudomonadota</taxon>
        <taxon>Betaproteobacteria</taxon>
        <taxon>Burkholderiales</taxon>
        <taxon>Burkholderiaceae</taxon>
        <taxon>Pandoraea</taxon>
    </lineage>
</organism>
<dbReference type="NCBIfam" id="TIGR02532">
    <property type="entry name" value="IV_pilin_GFxxxE"/>
    <property type="match status" value="1"/>
</dbReference>
<dbReference type="PROSITE" id="PS00409">
    <property type="entry name" value="PROKAR_NTER_METHYL"/>
    <property type="match status" value="1"/>
</dbReference>
<dbReference type="Gene3D" id="3.30.1690.10">
    <property type="entry name" value="TcpA-like pilin"/>
    <property type="match status" value="1"/>
</dbReference>
<dbReference type="EMBL" id="CP010310">
    <property type="protein sequence ID" value="AJC20630.1"/>
    <property type="molecule type" value="Genomic_DNA"/>
</dbReference>
<evidence type="ECO:0000256" key="1">
    <source>
        <dbReference type="SAM" id="Phobius"/>
    </source>
</evidence>
<protein>
    <submittedName>
        <fullName evidence="4">Tfp pilus assembly protein FimT</fullName>
    </submittedName>
</protein>
<dbReference type="RefSeq" id="WP_039407242.1">
    <property type="nucleotide sequence ID" value="NZ_CP010310.2"/>
</dbReference>
<accession>A0AAJ5D0P1</accession>
<dbReference type="Pfam" id="PF08805">
    <property type="entry name" value="PilS"/>
    <property type="match status" value="1"/>
</dbReference>
<evidence type="ECO:0000313" key="6">
    <source>
        <dbReference type="Proteomes" id="UP000254589"/>
    </source>
</evidence>
<dbReference type="Pfam" id="PF07963">
    <property type="entry name" value="N_methyl"/>
    <property type="match status" value="1"/>
</dbReference>
<dbReference type="InterPro" id="IPR014911">
    <property type="entry name" value="PilS_N"/>
</dbReference>
<dbReference type="KEGG" id="ppul:RO07_09375"/>
<dbReference type="Proteomes" id="UP000254589">
    <property type="component" value="Unassembled WGS sequence"/>
</dbReference>
<dbReference type="EMBL" id="UGSJ01000001">
    <property type="protein sequence ID" value="SUA90893.1"/>
    <property type="molecule type" value="Genomic_DNA"/>
</dbReference>
<evidence type="ECO:0000259" key="2">
    <source>
        <dbReference type="Pfam" id="PF08805"/>
    </source>
</evidence>
<feature type="domain" description="Type 4 secretion system PilS N-terminal" evidence="2">
    <location>
        <begin position="105"/>
        <end position="195"/>
    </location>
</feature>
<proteinExistence type="predicted"/>
<reference evidence="4 6" key="3">
    <citation type="submission" date="2018-06" db="EMBL/GenBank/DDBJ databases">
        <authorList>
            <consortium name="Pathogen Informatics"/>
            <person name="Doyle S."/>
        </authorList>
    </citation>
    <scope>NUCLEOTIDE SEQUENCE [LARGE SCALE GENOMIC DNA]</scope>
    <source>
        <strain evidence="4 6">NCTC13159</strain>
    </source>
</reference>
<dbReference type="InterPro" id="IPR045584">
    <property type="entry name" value="Pilin-like"/>
</dbReference>
<sequence>MNVHATASEVAKTRTTITQRLTQRLSRRRQRGVTLVELSVAVAVMGLIMAGAMVGVPRLMNSVKLSQEMKDWQMAALAVQNGVASGTLTANSSDDEIMKMAVTEPFNRTDAGKRLLNRFGGTIVIAPVPGSGYPSSGVTVTSGGYPSAQCAEFAGKMNNLFATLTVNGTEIKSDKKLDIPGITDACAKKGGSDVTQAEMVFTIAG</sequence>
<feature type="transmembrane region" description="Helical" evidence="1">
    <location>
        <begin position="33"/>
        <end position="56"/>
    </location>
</feature>
<evidence type="ECO:0000313" key="4">
    <source>
        <dbReference type="EMBL" id="SUA90893.1"/>
    </source>
</evidence>